<accession>A0A502DDW1</accession>
<sequence>MLARHRVEYGPSCAFDDPRTHLAEPARQMRVGSGDLNFIETCLVNAFDDPAQQWDRIRPVVGMFGFGMFFINLEPRPGPRVEGQALSRWFNTEDGEVPSVVGSYEGCDDVAQDIQRRSFYHWDGIGWGHGGRSQGDAESRAVYGHVTAPRHWRGLTKRGV</sequence>
<evidence type="ECO:0000313" key="2">
    <source>
        <dbReference type="Proteomes" id="UP000319212"/>
    </source>
</evidence>
<dbReference type="AlphaFoldDB" id="A0A502DDW1"/>
<evidence type="ECO:0000313" key="1">
    <source>
        <dbReference type="EMBL" id="TPG23458.1"/>
    </source>
</evidence>
<comment type="caution">
    <text evidence="1">The sequence shown here is derived from an EMBL/GenBank/DDBJ whole genome shotgun (WGS) entry which is preliminary data.</text>
</comment>
<gene>
    <name evidence="1" type="ORF">EAH82_20555</name>
</gene>
<dbReference type="Proteomes" id="UP000319212">
    <property type="component" value="Unassembled WGS sequence"/>
</dbReference>
<proteinExistence type="predicted"/>
<organism evidence="1 2">
    <name type="scientific">Variovorax guangxiensis</name>
    <dbReference type="NCBI Taxonomy" id="1775474"/>
    <lineage>
        <taxon>Bacteria</taxon>
        <taxon>Pseudomonadati</taxon>
        <taxon>Pseudomonadota</taxon>
        <taxon>Betaproteobacteria</taxon>
        <taxon>Burkholderiales</taxon>
        <taxon>Comamonadaceae</taxon>
        <taxon>Variovorax</taxon>
    </lineage>
</organism>
<reference evidence="1 2" key="1">
    <citation type="journal article" date="2019" name="Environ. Microbiol.">
        <title>Species interactions and distinct microbial communities in high Arctic permafrost affected cryosols are associated with the CH4 and CO2 gas fluxes.</title>
        <authorList>
            <person name="Altshuler I."/>
            <person name="Hamel J."/>
            <person name="Turney S."/>
            <person name="Magnuson E."/>
            <person name="Levesque R."/>
            <person name="Greer C."/>
            <person name="Whyte L.G."/>
        </authorList>
    </citation>
    <scope>NUCLEOTIDE SEQUENCE [LARGE SCALE GENOMIC DNA]</scope>
    <source>
        <strain evidence="1 2">S06.C</strain>
    </source>
</reference>
<protein>
    <submittedName>
        <fullName evidence="1">Uncharacterized protein</fullName>
    </submittedName>
</protein>
<dbReference type="EMBL" id="RCZI01000010">
    <property type="protein sequence ID" value="TPG23458.1"/>
    <property type="molecule type" value="Genomic_DNA"/>
</dbReference>
<name>A0A502DDW1_9BURK</name>